<accession>A0A285D0G5</accession>
<protein>
    <submittedName>
        <fullName evidence="1">Uncharacterized protein</fullName>
    </submittedName>
</protein>
<organism evidence="1 2">
    <name type="scientific">Cereibacter ovatus</name>
    <dbReference type="NCBI Taxonomy" id="439529"/>
    <lineage>
        <taxon>Bacteria</taxon>
        <taxon>Pseudomonadati</taxon>
        <taxon>Pseudomonadota</taxon>
        <taxon>Alphaproteobacteria</taxon>
        <taxon>Rhodobacterales</taxon>
        <taxon>Paracoccaceae</taxon>
        <taxon>Cereibacter</taxon>
    </lineage>
</organism>
<name>A0A285D0G5_9RHOB</name>
<gene>
    <name evidence="1" type="ORF">SAMN05878503_11466</name>
</gene>
<dbReference type="AlphaFoldDB" id="A0A285D0G5"/>
<sequence>MNSSLCSTPQRSSDLSLLTTLSRHRSMRMEIMRAQFLGLLGP</sequence>
<keyword evidence="2" id="KW-1185">Reference proteome</keyword>
<evidence type="ECO:0000313" key="1">
    <source>
        <dbReference type="EMBL" id="SNX73165.1"/>
    </source>
</evidence>
<dbReference type="EMBL" id="OAOQ01000014">
    <property type="protein sequence ID" value="SNX73165.1"/>
    <property type="molecule type" value="Genomic_DNA"/>
</dbReference>
<reference evidence="2" key="1">
    <citation type="submission" date="2017-08" db="EMBL/GenBank/DDBJ databases">
        <authorList>
            <person name="Varghese N."/>
            <person name="Submissions S."/>
        </authorList>
    </citation>
    <scope>NUCLEOTIDE SEQUENCE [LARGE SCALE GENOMIC DNA]</scope>
    <source>
        <strain evidence="2">JA234</strain>
    </source>
</reference>
<dbReference type="Proteomes" id="UP000219467">
    <property type="component" value="Unassembled WGS sequence"/>
</dbReference>
<evidence type="ECO:0000313" key="2">
    <source>
        <dbReference type="Proteomes" id="UP000219467"/>
    </source>
</evidence>
<proteinExistence type="predicted"/>